<dbReference type="AlphaFoldDB" id="F5XWZ1"/>
<gene>
    <name evidence="5" type="ordered locus">Rta_06740</name>
</gene>
<dbReference type="GO" id="GO:0004553">
    <property type="term" value="F:hydrolase activity, hydrolyzing O-glycosyl compounds"/>
    <property type="evidence" value="ECO:0007669"/>
    <property type="project" value="InterPro"/>
</dbReference>
<feature type="compositionally biased region" description="Pro residues" evidence="3">
    <location>
        <begin position="51"/>
        <end position="60"/>
    </location>
</feature>
<evidence type="ECO:0000313" key="6">
    <source>
        <dbReference type="Proteomes" id="UP000008385"/>
    </source>
</evidence>
<feature type="domain" description="Glycoside hydrolase family 5" evidence="4">
    <location>
        <begin position="97"/>
        <end position="416"/>
    </location>
</feature>
<dbReference type="HOGENOM" id="CLU_343520_0_0_4"/>
<dbReference type="InterPro" id="IPR001547">
    <property type="entry name" value="Glyco_hydro_5"/>
</dbReference>
<dbReference type="eggNOG" id="COG2730">
    <property type="taxonomic scope" value="Bacteria"/>
</dbReference>
<dbReference type="EMBL" id="CP000245">
    <property type="protein sequence ID" value="AEG91752.1"/>
    <property type="molecule type" value="Genomic_DNA"/>
</dbReference>
<evidence type="ECO:0000259" key="4">
    <source>
        <dbReference type="Pfam" id="PF00150"/>
    </source>
</evidence>
<dbReference type="Pfam" id="PF00150">
    <property type="entry name" value="Cellulase"/>
    <property type="match status" value="1"/>
</dbReference>
<dbReference type="OrthoDB" id="6769681at2"/>
<dbReference type="KEGG" id="rta:Rta_06740"/>
<dbReference type="InterPro" id="IPR017853">
    <property type="entry name" value="GH"/>
</dbReference>
<reference evidence="5 6" key="2">
    <citation type="journal article" date="2011" name="PLoS ONE">
        <title>The Cyst-Dividing Bacterium Ramlibacter tataouinensis TTB310 Genome Reveals a Well-Stocked Toolbox for Adaptation to a Desert Environment.</title>
        <authorList>
            <person name="De Luca G."/>
            <person name="Barakat M."/>
            <person name="Ortet P."/>
            <person name="Fochesato S."/>
            <person name="Jourlin-Castelli C."/>
            <person name="Ansaldi M."/>
            <person name="Py B."/>
            <person name="Fichant G."/>
            <person name="Coutinho P.M."/>
            <person name="Voulhoux R."/>
            <person name="Bastien O."/>
            <person name="Marechal E."/>
            <person name="Henrissat B."/>
            <person name="Quentin Y."/>
            <person name="Noirot P."/>
            <person name="Filloux A."/>
            <person name="Mejean V."/>
            <person name="Dubow M.S."/>
            <person name="Barras F."/>
            <person name="Barbe V."/>
            <person name="Weissenbach J."/>
            <person name="Mihalcescu I."/>
            <person name="Vermeglio A."/>
            <person name="Achouak W."/>
            <person name="Heulin T."/>
        </authorList>
    </citation>
    <scope>NUCLEOTIDE SEQUENCE [LARGE SCALE GENOMIC DNA]</scope>
    <source>
        <strain evidence="6">ATCC BAA-407 / DSM 14655 / LMG 21543 / TTB310</strain>
    </source>
</reference>
<dbReference type="PANTHER" id="PTHR34142">
    <property type="entry name" value="ENDO-BETA-1,4-GLUCANASE A"/>
    <property type="match status" value="1"/>
</dbReference>
<dbReference type="PROSITE" id="PS51257">
    <property type="entry name" value="PROKAR_LIPOPROTEIN"/>
    <property type="match status" value="1"/>
</dbReference>
<proteinExistence type="predicted"/>
<dbReference type="RefSeq" id="WP_013899985.1">
    <property type="nucleotide sequence ID" value="NC_015677.1"/>
</dbReference>
<sequence length="824" mass="86212">MQRRTFHKGAVTTAVLGLFALVGCGGGGGGSSTSAGAAPGPGTGPVASPTPGTPAPPPLPANLATMGTNFAGMEWAAGRLRVSPEILPNEHFSVPRAADVTYMATQGFGRNRLPIQWELLQPMLSDTPANAQARALIGEPGAFNAAYAGYITAVFDAHAAVGARCILDLHNYCRYRDFRFQPDGSVIGLAAGGPPLGHAYTTDPSQVWTRICATAPGASITTAALADFWSRAAALWKDHPGFGGYGLMNEPHDMPRPGETVESTSGEDLMIWPAFARAAIAAIRAVDPSGPIYVSGNAWGGAMSIGPQFNPAWPLAGDNLVYEVHAYLDAWNSGTGFDWDVELREKDYVAGVGPGRMTLDTGVDRMRIATDWARANGQRIALTEAGMPIDDPRWEEAFRRMVEHTRDNGVEMQSWMGGSHWQVRNFPIHHTPGWHQNRTLEPQVAGPMKAADGIALAAVFDDGPGSPQGGGAVTITVYVRGHLERPLTLTVASDNGGAFSKTTLVIPAGANGQDSYSFTPGPDRVTTLSYASDGSLGGQVPPPRKVYSLADPVAHAAVDLATAAMALIARYGAGKWDMADGHTDFVQGWPAGEGEAVRAVADSGFASSPGNAMEMLNWFNQDGPNMGALQPPVMRGTAGRRHTDHTAPGSTGLWCKKAVPEPSKPNPRNRAPYDLQDPHFVVAAVRLPGANSGVVFQASMAENAWYSELAVRNGQPQARWRDRNGQVVELTAAAALAPEAPAVLSLVAAPGSQQLRVNGSPAGSAGASLASCPFGQMLIGFGFLQGRAVPGFGGHVYGVIAGRGSPSAAELAVLEQYAASLGGA</sequence>
<organism evidence="5 6">
    <name type="scientific">Ramlibacter tataouinensis (strain ATCC BAA-407 / DSM 14655 / LMG 21543 / TTB310)</name>
    <dbReference type="NCBI Taxonomy" id="365046"/>
    <lineage>
        <taxon>Bacteria</taxon>
        <taxon>Pseudomonadati</taxon>
        <taxon>Pseudomonadota</taxon>
        <taxon>Betaproteobacteria</taxon>
        <taxon>Burkholderiales</taxon>
        <taxon>Comamonadaceae</taxon>
        <taxon>Ramlibacter</taxon>
    </lineage>
</organism>
<dbReference type="PANTHER" id="PTHR34142:SF1">
    <property type="entry name" value="GLYCOSIDE HYDROLASE FAMILY 5 DOMAIN-CONTAINING PROTEIN"/>
    <property type="match status" value="1"/>
</dbReference>
<dbReference type="Proteomes" id="UP000008385">
    <property type="component" value="Chromosome"/>
</dbReference>
<keyword evidence="1 5" id="KW-0378">Hydrolase</keyword>
<evidence type="ECO:0000313" key="5">
    <source>
        <dbReference type="EMBL" id="AEG91752.1"/>
    </source>
</evidence>
<evidence type="ECO:0000256" key="2">
    <source>
        <dbReference type="ARBA" id="ARBA00023295"/>
    </source>
</evidence>
<name>F5XWZ1_RAMTT</name>
<keyword evidence="6" id="KW-1185">Reference proteome</keyword>
<evidence type="ECO:0000256" key="3">
    <source>
        <dbReference type="SAM" id="MobiDB-lite"/>
    </source>
</evidence>
<feature type="compositionally biased region" description="Low complexity" evidence="3">
    <location>
        <begin position="32"/>
        <end position="50"/>
    </location>
</feature>
<accession>F5XWZ1</accession>
<dbReference type="GO" id="GO:0009251">
    <property type="term" value="P:glucan catabolic process"/>
    <property type="evidence" value="ECO:0007669"/>
    <property type="project" value="TreeGrafter"/>
</dbReference>
<feature type="region of interest" description="Disordered" evidence="3">
    <location>
        <begin position="29"/>
        <end position="61"/>
    </location>
</feature>
<feature type="region of interest" description="Disordered" evidence="3">
    <location>
        <begin position="635"/>
        <end position="669"/>
    </location>
</feature>
<evidence type="ECO:0000256" key="1">
    <source>
        <dbReference type="ARBA" id="ARBA00022801"/>
    </source>
</evidence>
<dbReference type="Gene3D" id="3.20.20.80">
    <property type="entry name" value="Glycosidases"/>
    <property type="match status" value="1"/>
</dbReference>
<reference evidence="6" key="1">
    <citation type="submission" date="2006-01" db="EMBL/GenBank/DDBJ databases">
        <title>Genome of the cyst-dividing bacterium Ramlibacter tataouinensis.</title>
        <authorList>
            <person name="Barakat M."/>
            <person name="Ortet P."/>
            <person name="De Luca G."/>
            <person name="Jourlin-Castelli C."/>
            <person name="Ansaldi M."/>
            <person name="Py B."/>
            <person name="Fichant G."/>
            <person name="Coutinho P."/>
            <person name="Voulhoux R."/>
            <person name="Bastien O."/>
            <person name="Roy S."/>
            <person name="Marechal E."/>
            <person name="Henrissat B."/>
            <person name="Quentin Y."/>
            <person name="Noirot P."/>
            <person name="Filloux A."/>
            <person name="Mejean V."/>
            <person name="DuBow M."/>
            <person name="Barras F."/>
            <person name="Heulin T."/>
        </authorList>
    </citation>
    <scope>NUCLEOTIDE SEQUENCE [LARGE SCALE GENOMIC DNA]</scope>
    <source>
        <strain evidence="6">ATCC BAA-407 / DSM 14655 / LMG 21543 / TTB310</strain>
    </source>
</reference>
<dbReference type="STRING" id="365046.Rta_06740"/>
<keyword evidence="2" id="KW-0326">Glycosidase</keyword>
<dbReference type="PATRIC" id="fig|365046.3.peg.691"/>
<dbReference type="SUPFAM" id="SSF51445">
    <property type="entry name" value="(Trans)glycosidases"/>
    <property type="match status" value="1"/>
</dbReference>
<protein>
    <submittedName>
        <fullName evidence="5">Candidate endo-1,4-glucanase, Glycoside Hydrolase Family 5</fullName>
    </submittedName>
</protein>